<dbReference type="PROSITE" id="PS50850">
    <property type="entry name" value="MFS"/>
    <property type="match status" value="1"/>
</dbReference>
<dbReference type="InterPro" id="IPR020846">
    <property type="entry name" value="MFS_dom"/>
</dbReference>
<reference evidence="10" key="1">
    <citation type="submission" date="2021-06" db="EMBL/GenBank/DDBJ databases">
        <title>Complete genome sequence of Nocardioides sp. G188.</title>
        <authorList>
            <person name="Im W.-T."/>
        </authorList>
    </citation>
    <scope>NUCLEOTIDE SEQUENCE</scope>
    <source>
        <strain evidence="10">G188</strain>
    </source>
</reference>
<keyword evidence="5 8" id="KW-0812">Transmembrane</keyword>
<feature type="domain" description="Major facilitator superfamily (MFS) profile" evidence="9">
    <location>
        <begin position="20"/>
        <end position="408"/>
    </location>
</feature>
<feature type="transmembrane region" description="Helical" evidence="8">
    <location>
        <begin position="264"/>
        <end position="284"/>
    </location>
</feature>
<dbReference type="CDD" id="cd17320">
    <property type="entry name" value="MFS_MdfA_MDR_like"/>
    <property type="match status" value="1"/>
</dbReference>
<dbReference type="GO" id="GO:1990961">
    <property type="term" value="P:xenobiotic detoxification by transmembrane export across the plasma membrane"/>
    <property type="evidence" value="ECO:0007669"/>
    <property type="project" value="InterPro"/>
</dbReference>
<feature type="transmembrane region" description="Helical" evidence="8">
    <location>
        <begin position="351"/>
        <end position="376"/>
    </location>
</feature>
<feature type="transmembrane region" description="Helical" evidence="8">
    <location>
        <begin position="318"/>
        <end position="339"/>
    </location>
</feature>
<dbReference type="PANTHER" id="PTHR23502:SF132">
    <property type="entry name" value="POLYAMINE TRANSPORTER 2-RELATED"/>
    <property type="match status" value="1"/>
</dbReference>
<dbReference type="PANTHER" id="PTHR23502">
    <property type="entry name" value="MAJOR FACILITATOR SUPERFAMILY"/>
    <property type="match status" value="1"/>
</dbReference>
<evidence type="ECO:0000313" key="11">
    <source>
        <dbReference type="Proteomes" id="UP000683575"/>
    </source>
</evidence>
<dbReference type="Proteomes" id="UP000683575">
    <property type="component" value="Chromosome"/>
</dbReference>
<evidence type="ECO:0000256" key="4">
    <source>
        <dbReference type="ARBA" id="ARBA00022475"/>
    </source>
</evidence>
<evidence type="ECO:0000259" key="9">
    <source>
        <dbReference type="PROSITE" id="PS50850"/>
    </source>
</evidence>
<proteinExistence type="inferred from homology"/>
<feature type="transmembrane region" description="Helical" evidence="8">
    <location>
        <begin position="19"/>
        <end position="37"/>
    </location>
</feature>
<keyword evidence="11" id="KW-1185">Reference proteome</keyword>
<protein>
    <submittedName>
        <fullName evidence="10">Multidrug effflux MFS transporter</fullName>
    </submittedName>
</protein>
<feature type="transmembrane region" description="Helical" evidence="8">
    <location>
        <begin position="118"/>
        <end position="138"/>
    </location>
</feature>
<dbReference type="PROSITE" id="PS00216">
    <property type="entry name" value="SUGAR_TRANSPORT_1"/>
    <property type="match status" value="1"/>
</dbReference>
<evidence type="ECO:0000256" key="6">
    <source>
        <dbReference type="ARBA" id="ARBA00022989"/>
    </source>
</evidence>
<dbReference type="EMBL" id="CP077062">
    <property type="protein sequence ID" value="QWZ07585.1"/>
    <property type="molecule type" value="Genomic_DNA"/>
</dbReference>
<comment type="similarity">
    <text evidence="2">Belongs to the major facilitator superfamily. Bcr/CmlA family.</text>
</comment>
<dbReference type="InterPro" id="IPR005829">
    <property type="entry name" value="Sugar_transporter_CS"/>
</dbReference>
<name>A0A975SX63_9ACTN</name>
<dbReference type="InterPro" id="IPR004812">
    <property type="entry name" value="Efflux_drug-R_Bcr/CmlA"/>
</dbReference>
<evidence type="ECO:0000256" key="1">
    <source>
        <dbReference type="ARBA" id="ARBA00004651"/>
    </source>
</evidence>
<dbReference type="NCBIfam" id="TIGR00710">
    <property type="entry name" value="efflux_Bcr_CflA"/>
    <property type="match status" value="1"/>
</dbReference>
<feature type="transmembrane region" description="Helical" evidence="8">
    <location>
        <begin position="89"/>
        <end position="112"/>
    </location>
</feature>
<evidence type="ECO:0000256" key="8">
    <source>
        <dbReference type="SAM" id="Phobius"/>
    </source>
</evidence>
<keyword evidence="7 8" id="KW-0472">Membrane</keyword>
<gene>
    <name evidence="10" type="ORF">KRR39_19490</name>
</gene>
<evidence type="ECO:0000256" key="7">
    <source>
        <dbReference type="ARBA" id="ARBA00023136"/>
    </source>
</evidence>
<evidence type="ECO:0000313" key="10">
    <source>
        <dbReference type="EMBL" id="QWZ07585.1"/>
    </source>
</evidence>
<dbReference type="InterPro" id="IPR011701">
    <property type="entry name" value="MFS"/>
</dbReference>
<feature type="transmembrane region" description="Helical" evidence="8">
    <location>
        <begin position="150"/>
        <end position="171"/>
    </location>
</feature>
<evidence type="ECO:0000256" key="5">
    <source>
        <dbReference type="ARBA" id="ARBA00022692"/>
    </source>
</evidence>
<dbReference type="KEGG" id="nps:KRR39_19490"/>
<comment type="subcellular location">
    <subcellularLocation>
        <location evidence="1">Cell membrane</location>
        <topology evidence="1">Multi-pass membrane protein</topology>
    </subcellularLocation>
</comment>
<keyword evidence="4" id="KW-1003">Cell membrane</keyword>
<dbReference type="RefSeq" id="WP_216939096.1">
    <property type="nucleotide sequence ID" value="NZ_CP077062.1"/>
</dbReference>
<dbReference type="FunFam" id="1.20.1720.10:FF:000005">
    <property type="entry name" value="Bcr/CflA family efflux transporter"/>
    <property type="match status" value="1"/>
</dbReference>
<evidence type="ECO:0000256" key="3">
    <source>
        <dbReference type="ARBA" id="ARBA00022448"/>
    </source>
</evidence>
<feature type="transmembrane region" description="Helical" evidence="8">
    <location>
        <begin position="177"/>
        <end position="196"/>
    </location>
</feature>
<organism evidence="10 11">
    <name type="scientific">Nocardioides panacis</name>
    <dbReference type="NCBI Taxonomy" id="2849501"/>
    <lineage>
        <taxon>Bacteria</taxon>
        <taxon>Bacillati</taxon>
        <taxon>Actinomycetota</taxon>
        <taxon>Actinomycetes</taxon>
        <taxon>Propionibacteriales</taxon>
        <taxon>Nocardioidaceae</taxon>
        <taxon>Nocardioides</taxon>
    </lineage>
</organism>
<feature type="transmembrane region" description="Helical" evidence="8">
    <location>
        <begin position="382"/>
        <end position="403"/>
    </location>
</feature>
<dbReference type="GO" id="GO:0005886">
    <property type="term" value="C:plasma membrane"/>
    <property type="evidence" value="ECO:0007669"/>
    <property type="project" value="UniProtKB-SubCell"/>
</dbReference>
<dbReference type="GO" id="GO:0042910">
    <property type="term" value="F:xenobiotic transmembrane transporter activity"/>
    <property type="evidence" value="ECO:0007669"/>
    <property type="project" value="InterPro"/>
</dbReference>
<sequence length="412" mass="41975">MTATAPTRPARESPTGRRYVQLVLVLGALIALGPLTIDMYLPAFPRIGDDLGASDSAVQLTLTGMLLGLAVGQLVIGPLSDAFGRRRPLMVGIATHAVASLACAVAPTIGVLATVRVVQGFAGAAISVVAMATVRDLFEGVAVARIMSRLMLVIGLAPILAPTIGGFVLTFTSWRGIFVVLAAAAVLLVGVAFLFLRETLPVDRRRPAGVRSSLAAYRELLRDRVFVALAVIGGSMMAAIFAYVSGAPFVLQDGFGLDTRTFGLVFGLNAAGLTLTSQVNPVLLRWFTVRQVLGGAIVGAGLAAAVLLTVGLTGAGGLVAVLVPLAVLVSTAGLALPNVPALALTRHGEAAGTAAAVLGCVQFGVGAVVAPLVGAFGSTTAAPMGAAMLAVTLLAGVLMFGVVRRERNPPRF</sequence>
<feature type="transmembrane region" description="Helical" evidence="8">
    <location>
        <begin position="57"/>
        <end position="77"/>
    </location>
</feature>
<dbReference type="AlphaFoldDB" id="A0A975SX63"/>
<feature type="transmembrane region" description="Helical" evidence="8">
    <location>
        <begin position="291"/>
        <end position="312"/>
    </location>
</feature>
<dbReference type="Pfam" id="PF07690">
    <property type="entry name" value="MFS_1"/>
    <property type="match status" value="1"/>
</dbReference>
<keyword evidence="3" id="KW-0813">Transport</keyword>
<feature type="transmembrane region" description="Helical" evidence="8">
    <location>
        <begin position="225"/>
        <end position="244"/>
    </location>
</feature>
<accession>A0A975SX63</accession>
<keyword evidence="6 8" id="KW-1133">Transmembrane helix</keyword>
<evidence type="ECO:0000256" key="2">
    <source>
        <dbReference type="ARBA" id="ARBA00006236"/>
    </source>
</evidence>